<evidence type="ECO:0000256" key="3">
    <source>
        <dbReference type="ARBA" id="ARBA00022840"/>
    </source>
</evidence>
<evidence type="ECO:0000313" key="5">
    <source>
        <dbReference type="EMBL" id="MCO6024353.1"/>
    </source>
</evidence>
<dbReference type="PANTHER" id="PTHR23407">
    <property type="entry name" value="ATPASE INHIBITOR/5-FORMYLTETRAHYDROFOLATE CYCLO-LIGASE"/>
    <property type="match status" value="1"/>
</dbReference>
<proteinExistence type="inferred from homology"/>
<dbReference type="RefSeq" id="WP_252759709.1">
    <property type="nucleotide sequence ID" value="NZ_JAMXLY010000001.1"/>
</dbReference>
<keyword evidence="5" id="KW-0436">Ligase</keyword>
<dbReference type="EC" id="6.3.3.2" evidence="4"/>
<dbReference type="InterPro" id="IPR037171">
    <property type="entry name" value="NagB/RpiA_transferase-like"/>
</dbReference>
<comment type="cofactor">
    <cofactor evidence="4">
        <name>Mg(2+)</name>
        <dbReference type="ChEBI" id="CHEBI:18420"/>
    </cofactor>
</comment>
<evidence type="ECO:0000313" key="6">
    <source>
        <dbReference type="Proteomes" id="UP001204015"/>
    </source>
</evidence>
<comment type="catalytic activity">
    <reaction evidence="4">
        <text>(6S)-5-formyl-5,6,7,8-tetrahydrofolate + ATP = (6R)-5,10-methenyltetrahydrofolate + ADP + phosphate</text>
        <dbReference type="Rhea" id="RHEA:10488"/>
        <dbReference type="ChEBI" id="CHEBI:30616"/>
        <dbReference type="ChEBI" id="CHEBI:43474"/>
        <dbReference type="ChEBI" id="CHEBI:57455"/>
        <dbReference type="ChEBI" id="CHEBI:57457"/>
        <dbReference type="ChEBI" id="CHEBI:456216"/>
        <dbReference type="EC" id="6.3.3.2"/>
    </reaction>
</comment>
<sequence>MLDKRQLRQWIREQKKLSDPLLRERQSEAITQTVLHHPHVRTAKVILLYKALPDEVETQMLLDQLEEEGKTVLLPVVIGPDKLELRLYEGIGKMREGTYNIQEPVGKAFLNLAQIDTAVVPGMAFDNTGNRLGRGRGYYDRLLRQMPNCYKIGICFDFQKCPQIPIDPNDVRMDEVITYSLS</sequence>
<dbReference type="Proteomes" id="UP001204015">
    <property type="component" value="Unassembled WGS sequence"/>
</dbReference>
<keyword evidence="6" id="KW-1185">Reference proteome</keyword>
<protein>
    <recommendedName>
        <fullName evidence="4">5-formyltetrahydrofolate cyclo-ligase</fullName>
        <ecNumber evidence="4">6.3.3.2</ecNumber>
    </recommendedName>
</protein>
<dbReference type="PIRSF" id="PIRSF006806">
    <property type="entry name" value="FTHF_cligase"/>
    <property type="match status" value="1"/>
</dbReference>
<name>A0ABT1BTF3_9BACT</name>
<gene>
    <name evidence="5" type="ORF">NG821_00585</name>
</gene>
<keyword evidence="4" id="KW-0460">Magnesium</keyword>
<comment type="similarity">
    <text evidence="1 4">Belongs to the 5-formyltetrahydrofolate cyclo-ligase family.</text>
</comment>
<organism evidence="5 6">
    <name type="scientific">Segatella cerevisiae</name>
    <dbReference type="NCBI Taxonomy" id="2053716"/>
    <lineage>
        <taxon>Bacteria</taxon>
        <taxon>Pseudomonadati</taxon>
        <taxon>Bacteroidota</taxon>
        <taxon>Bacteroidia</taxon>
        <taxon>Bacteroidales</taxon>
        <taxon>Prevotellaceae</taxon>
        <taxon>Segatella</taxon>
    </lineage>
</organism>
<dbReference type="NCBIfam" id="TIGR02727">
    <property type="entry name" value="MTHFS_bact"/>
    <property type="match status" value="1"/>
</dbReference>
<evidence type="ECO:0000256" key="1">
    <source>
        <dbReference type="ARBA" id="ARBA00010638"/>
    </source>
</evidence>
<dbReference type="GO" id="GO:0030272">
    <property type="term" value="F:5-formyltetrahydrofolate cyclo-ligase activity"/>
    <property type="evidence" value="ECO:0007669"/>
    <property type="project" value="UniProtKB-EC"/>
</dbReference>
<dbReference type="PANTHER" id="PTHR23407:SF1">
    <property type="entry name" value="5-FORMYLTETRAHYDROFOLATE CYCLO-LIGASE"/>
    <property type="match status" value="1"/>
</dbReference>
<evidence type="ECO:0000256" key="2">
    <source>
        <dbReference type="ARBA" id="ARBA00022741"/>
    </source>
</evidence>
<dbReference type="SUPFAM" id="SSF100950">
    <property type="entry name" value="NagB/RpiA/CoA transferase-like"/>
    <property type="match status" value="1"/>
</dbReference>
<accession>A0ABT1BTF3</accession>
<dbReference type="EMBL" id="JAMXLY010000001">
    <property type="protein sequence ID" value="MCO6024353.1"/>
    <property type="molecule type" value="Genomic_DNA"/>
</dbReference>
<dbReference type="Gene3D" id="3.40.50.10420">
    <property type="entry name" value="NagB/RpiA/CoA transferase-like"/>
    <property type="match status" value="1"/>
</dbReference>
<dbReference type="InterPro" id="IPR024185">
    <property type="entry name" value="FTHF_cligase-like_sf"/>
</dbReference>
<keyword evidence="4" id="KW-0479">Metal-binding</keyword>
<evidence type="ECO:0000256" key="4">
    <source>
        <dbReference type="RuleBase" id="RU361279"/>
    </source>
</evidence>
<keyword evidence="2 4" id="KW-0547">Nucleotide-binding</keyword>
<reference evidence="5 6" key="1">
    <citation type="submission" date="2022-06" db="EMBL/GenBank/DDBJ databases">
        <title>A taxonomic note on the genus Prevotella: Description of four novel genera and emended description of the genera Hallella and Xylanibacter.</title>
        <authorList>
            <person name="Hitch T.C.A."/>
        </authorList>
    </citation>
    <scope>NUCLEOTIDE SEQUENCE [LARGE SCALE GENOMIC DNA]</scope>
    <source>
        <strain evidence="5 6">DSM 100619</strain>
    </source>
</reference>
<comment type="caution">
    <text evidence="5">The sequence shown here is derived from an EMBL/GenBank/DDBJ whole genome shotgun (WGS) entry which is preliminary data.</text>
</comment>
<dbReference type="InterPro" id="IPR002698">
    <property type="entry name" value="FTHF_cligase"/>
</dbReference>
<keyword evidence="3 4" id="KW-0067">ATP-binding</keyword>
<dbReference type="Pfam" id="PF01812">
    <property type="entry name" value="5-FTHF_cyc-lig"/>
    <property type="match status" value="1"/>
</dbReference>